<dbReference type="Ensembl" id="ENSGAGT00000037812.1">
    <property type="protein sequence ID" value="ENSGAGP00000033372.1"/>
    <property type="gene ID" value="ENSGAGG00000023784.1"/>
</dbReference>
<keyword evidence="6" id="KW-0677">Repeat</keyword>
<dbReference type="InterPro" id="IPR002126">
    <property type="entry name" value="Cadherin-like_dom"/>
</dbReference>
<dbReference type="AlphaFoldDB" id="A0A452IZ91"/>
<evidence type="ECO:0000259" key="15">
    <source>
        <dbReference type="PROSITE" id="PS50268"/>
    </source>
</evidence>
<keyword evidence="17" id="KW-1185">Reference proteome</keyword>
<evidence type="ECO:0000256" key="13">
    <source>
        <dbReference type="SAM" id="MobiDB-lite"/>
    </source>
</evidence>
<evidence type="ECO:0000256" key="5">
    <source>
        <dbReference type="ARBA" id="ARBA00022729"/>
    </source>
</evidence>
<evidence type="ECO:0000256" key="4">
    <source>
        <dbReference type="ARBA" id="ARBA00022692"/>
    </source>
</evidence>
<proteinExistence type="predicted"/>
<dbReference type="Gene3D" id="2.60.40.60">
    <property type="entry name" value="Cadherins"/>
    <property type="match status" value="6"/>
</dbReference>
<evidence type="ECO:0000313" key="16">
    <source>
        <dbReference type="Ensembl" id="ENSGAGP00000033372.1"/>
    </source>
</evidence>
<dbReference type="InterPro" id="IPR031904">
    <property type="entry name" value="Cadherin_CBD"/>
</dbReference>
<feature type="domain" description="Cadherin" evidence="15">
    <location>
        <begin position="30"/>
        <end position="134"/>
    </location>
</feature>
<dbReference type="GO" id="GO:0005886">
    <property type="term" value="C:plasma membrane"/>
    <property type="evidence" value="ECO:0007669"/>
    <property type="project" value="UniProtKB-SubCell"/>
</dbReference>
<dbReference type="Pfam" id="PF16492">
    <property type="entry name" value="Cadherin_C_2"/>
    <property type="match status" value="1"/>
</dbReference>
<dbReference type="FunFam" id="2.60.40.60:FF:000006">
    <property type="entry name" value="Protocadherin alpha 2"/>
    <property type="match status" value="1"/>
</dbReference>
<feature type="region of interest" description="Disordered" evidence="13">
    <location>
        <begin position="896"/>
        <end position="930"/>
    </location>
</feature>
<dbReference type="Pfam" id="PF08266">
    <property type="entry name" value="Cadherin_2"/>
    <property type="match status" value="1"/>
</dbReference>
<reference evidence="16" key="2">
    <citation type="submission" date="2025-08" db="UniProtKB">
        <authorList>
            <consortium name="Ensembl"/>
        </authorList>
    </citation>
    <scope>IDENTIFICATION</scope>
</reference>
<comment type="function">
    <text evidence="1">Potential calcium-dependent cell-adhesion protein. May be involved in the establishment and maintenance of specific neuronal connections in the brain.</text>
</comment>
<evidence type="ECO:0000313" key="17">
    <source>
        <dbReference type="Proteomes" id="UP000291020"/>
    </source>
</evidence>
<feature type="domain" description="Cadherin" evidence="15">
    <location>
        <begin position="579"/>
        <end position="676"/>
    </location>
</feature>
<sequence>MEIRHRDLSRAVTRQVPLFPFLFFLFCRAVSEQIRYSIPEEMAKGSLVGNLAKDLGLNVRELPLRKLRVNSENKYFTVNKEHGNLYVNYRLDREKLCGEKPLCVLNLEVVVENPLNVFHVNVAIQDINDNTPRFVKNNIDLEINELAQPGARFPLEPAQDPDVGINSLQSYHLSPNPYFVLELKENPDGNKYAELVLEKPLDREKERSLHLILSSVDGGEPVKTGTVPIKINIIDANDNPPIFTEKIYKVSMRENVPKGTLVLQVKATDADEGTNSRITYSFSNIPQSAQQLFGLDASNGKITAKGILDFEEKNSYTFDVEARDEGSLTAHSKVQIEILDENDNAPEVTLTSVSSPIPEDSLPETVIALIKALDRDDGGNGGVACRIQDNLPFKIISSTNNYYKLLTDSPLDRERTPEYNITITATDKGSPPLSTRKTILLQISDINDNAPVFEKPSYTAYVPENNPSGASIFSVKASDRDLDRNARVTYSILSSSLQEVPLSSYISINSQTGAIYAQRSFDYEQFREFEVQVQAQDGGSPPLSTNVTVRVFILDQNDNAPRILYPSLGADGSALFEMVPRSAEAGYLVTKVVAVDADSGHNAWLSYHLLQATEPTLFSMGLHTGEIRTASAFADRDAVKHRLVTLVKDNGQPPLSATVTLNLVFAENFQEALPEMSDQSGDSTPQSDLQFYLVLALALISFLFLLTMALAIVMKLRSSRKPKLLQCFGRDPFSKTIPTFPPNFVDGTLPYSYQLCLSSESKKNEFSFLKPNAQISENVLCSENSGTLLMNNGCSVLTSKTETAEVQSQPNPDWRFSQAQRPGTSGSQNGEEGGAWPNNQFDTEMLQAMILASANEAADGNSTLVGGAGTMGLSTRYGPQFTLQHVPDYRQNVYIPGSTATLSNSSGKRDGKSSGSSGGNKKKSGKKEKK</sequence>
<evidence type="ECO:0000256" key="6">
    <source>
        <dbReference type="ARBA" id="ARBA00022737"/>
    </source>
</evidence>
<evidence type="ECO:0000256" key="12">
    <source>
        <dbReference type="PROSITE-ProRule" id="PRU00043"/>
    </source>
</evidence>
<comment type="subcellular location">
    <subcellularLocation>
        <location evidence="2">Cell membrane</location>
        <topology evidence="2">Single-pass type I membrane protein</topology>
    </subcellularLocation>
</comment>
<protein>
    <recommendedName>
        <fullName evidence="15">Cadherin domain-containing protein</fullName>
    </recommendedName>
</protein>
<dbReference type="CDD" id="cd11304">
    <property type="entry name" value="Cadherin_repeat"/>
    <property type="match status" value="6"/>
</dbReference>
<dbReference type="SMART" id="SM00112">
    <property type="entry name" value="CA"/>
    <property type="match status" value="6"/>
</dbReference>
<keyword evidence="11" id="KW-0325">Glycoprotein</keyword>
<dbReference type="InterPro" id="IPR032455">
    <property type="entry name" value="Cadherin_C"/>
</dbReference>
<dbReference type="FunFam" id="2.60.40.60:FF:000001">
    <property type="entry name" value="Protocadherin alpha 2"/>
    <property type="match status" value="1"/>
</dbReference>
<evidence type="ECO:0000256" key="14">
    <source>
        <dbReference type="SAM" id="Phobius"/>
    </source>
</evidence>
<feature type="domain" description="Cadherin" evidence="15">
    <location>
        <begin position="244"/>
        <end position="348"/>
    </location>
</feature>
<dbReference type="Pfam" id="PF00028">
    <property type="entry name" value="Cadherin"/>
    <property type="match status" value="4"/>
</dbReference>
<evidence type="ECO:0000256" key="10">
    <source>
        <dbReference type="ARBA" id="ARBA00023136"/>
    </source>
</evidence>
<name>A0A452IZ91_9SAUR</name>
<dbReference type="PANTHER" id="PTHR24028:SF73">
    <property type="entry name" value="PROTOCADHERIN GAMMA-B3-RELATED"/>
    <property type="match status" value="1"/>
</dbReference>
<dbReference type="SUPFAM" id="SSF49313">
    <property type="entry name" value="Cadherin-like"/>
    <property type="match status" value="6"/>
</dbReference>
<dbReference type="FunFam" id="2.60.40.60:FF:000129">
    <property type="entry name" value="protocadherin alpha-C2 isoform X1"/>
    <property type="match status" value="1"/>
</dbReference>
<keyword evidence="5" id="KW-0732">Signal</keyword>
<evidence type="ECO:0000256" key="11">
    <source>
        <dbReference type="ARBA" id="ARBA00023180"/>
    </source>
</evidence>
<dbReference type="PROSITE" id="PS00232">
    <property type="entry name" value="CADHERIN_1"/>
    <property type="match status" value="3"/>
</dbReference>
<keyword evidence="4 14" id="KW-0812">Transmembrane</keyword>
<evidence type="ECO:0000256" key="2">
    <source>
        <dbReference type="ARBA" id="ARBA00004251"/>
    </source>
</evidence>
<evidence type="ECO:0000256" key="7">
    <source>
        <dbReference type="ARBA" id="ARBA00022837"/>
    </source>
</evidence>
<feature type="domain" description="Cadherin" evidence="15">
    <location>
        <begin position="349"/>
        <end position="453"/>
    </location>
</feature>
<dbReference type="FunFam" id="2.60.40.60:FF:000018">
    <property type="entry name" value="Protocadherin gamma c3"/>
    <property type="match status" value="1"/>
</dbReference>
<feature type="compositionally biased region" description="Basic residues" evidence="13">
    <location>
        <begin position="920"/>
        <end position="930"/>
    </location>
</feature>
<organism evidence="16 17">
    <name type="scientific">Gopherus agassizii</name>
    <name type="common">Agassiz's desert tortoise</name>
    <dbReference type="NCBI Taxonomy" id="38772"/>
    <lineage>
        <taxon>Eukaryota</taxon>
        <taxon>Metazoa</taxon>
        <taxon>Chordata</taxon>
        <taxon>Craniata</taxon>
        <taxon>Vertebrata</taxon>
        <taxon>Euteleostomi</taxon>
        <taxon>Archelosauria</taxon>
        <taxon>Testudinata</taxon>
        <taxon>Testudines</taxon>
        <taxon>Cryptodira</taxon>
        <taxon>Durocryptodira</taxon>
        <taxon>Testudinoidea</taxon>
        <taxon>Testudinidae</taxon>
        <taxon>Gopherus</taxon>
    </lineage>
</organism>
<evidence type="ECO:0000256" key="1">
    <source>
        <dbReference type="ARBA" id="ARBA00003436"/>
    </source>
</evidence>
<dbReference type="PRINTS" id="PR00205">
    <property type="entry name" value="CADHERIN"/>
</dbReference>
<dbReference type="InterPro" id="IPR020894">
    <property type="entry name" value="Cadherin_CS"/>
</dbReference>
<dbReference type="PROSITE" id="PS50268">
    <property type="entry name" value="CADHERIN_2"/>
    <property type="match status" value="6"/>
</dbReference>
<feature type="compositionally biased region" description="Polar residues" evidence="13">
    <location>
        <begin position="801"/>
        <end position="830"/>
    </location>
</feature>
<keyword evidence="9 14" id="KW-1133">Transmembrane helix</keyword>
<dbReference type="Pfam" id="PF15974">
    <property type="entry name" value="Cadherin_tail"/>
    <property type="match status" value="1"/>
</dbReference>
<evidence type="ECO:0000256" key="9">
    <source>
        <dbReference type="ARBA" id="ARBA00022989"/>
    </source>
</evidence>
<keyword evidence="3" id="KW-1003">Cell membrane</keyword>
<dbReference type="FunFam" id="2.60.40.60:FF:000002">
    <property type="entry name" value="Protocadherin alpha 2"/>
    <property type="match status" value="1"/>
</dbReference>
<dbReference type="InterPro" id="IPR013164">
    <property type="entry name" value="Cadherin_N"/>
</dbReference>
<keyword evidence="10 14" id="KW-0472">Membrane</keyword>
<dbReference type="InterPro" id="IPR050174">
    <property type="entry name" value="Protocadherin/Cadherin-CA"/>
</dbReference>
<keyword evidence="7 12" id="KW-0106">Calcium</keyword>
<reference evidence="16" key="3">
    <citation type="submission" date="2025-09" db="UniProtKB">
        <authorList>
            <consortium name="Ensembl"/>
        </authorList>
    </citation>
    <scope>IDENTIFICATION</scope>
</reference>
<keyword evidence="8" id="KW-0130">Cell adhesion</keyword>
<dbReference type="PANTHER" id="PTHR24028">
    <property type="entry name" value="CADHERIN-87A"/>
    <property type="match status" value="1"/>
</dbReference>
<dbReference type="InterPro" id="IPR015919">
    <property type="entry name" value="Cadherin-like_sf"/>
</dbReference>
<dbReference type="GO" id="GO:0005509">
    <property type="term" value="F:calcium ion binding"/>
    <property type="evidence" value="ECO:0007669"/>
    <property type="project" value="UniProtKB-UniRule"/>
</dbReference>
<feature type="region of interest" description="Disordered" evidence="13">
    <location>
        <begin position="801"/>
        <end position="839"/>
    </location>
</feature>
<evidence type="ECO:0000256" key="3">
    <source>
        <dbReference type="ARBA" id="ARBA00022475"/>
    </source>
</evidence>
<feature type="domain" description="Cadherin" evidence="15">
    <location>
        <begin position="135"/>
        <end position="243"/>
    </location>
</feature>
<accession>A0A452IZ91</accession>
<dbReference type="Proteomes" id="UP000291020">
    <property type="component" value="Unassembled WGS sequence"/>
</dbReference>
<reference evidence="17" key="1">
    <citation type="journal article" date="2017" name="PLoS ONE">
        <title>The Agassiz's desert tortoise genome provides a resource for the conservation of a threatened species.</title>
        <authorList>
            <person name="Tollis M."/>
            <person name="DeNardo D.F."/>
            <person name="Cornelius J.A."/>
            <person name="Dolby G.A."/>
            <person name="Edwards T."/>
            <person name="Henen B.T."/>
            <person name="Karl A.E."/>
            <person name="Murphy R.W."/>
            <person name="Kusumi K."/>
        </authorList>
    </citation>
    <scope>NUCLEOTIDE SEQUENCE [LARGE SCALE GENOMIC DNA]</scope>
</reference>
<dbReference type="GO" id="GO:0007156">
    <property type="term" value="P:homophilic cell adhesion via plasma membrane adhesion molecules"/>
    <property type="evidence" value="ECO:0007669"/>
    <property type="project" value="InterPro"/>
</dbReference>
<feature type="domain" description="Cadherin" evidence="15">
    <location>
        <begin position="454"/>
        <end position="563"/>
    </location>
</feature>
<feature type="transmembrane region" description="Helical" evidence="14">
    <location>
        <begin position="689"/>
        <end position="713"/>
    </location>
</feature>
<evidence type="ECO:0000256" key="8">
    <source>
        <dbReference type="ARBA" id="ARBA00022889"/>
    </source>
</evidence>
<dbReference type="FunFam" id="2.60.40.60:FF:000004">
    <property type="entry name" value="Protocadherin 1 gamma 2"/>
    <property type="match status" value="1"/>
</dbReference>